<organism evidence="1 2">
    <name type="scientific">Streptomyces canarius</name>
    <dbReference type="NCBI Taxonomy" id="285453"/>
    <lineage>
        <taxon>Bacteria</taxon>
        <taxon>Bacillati</taxon>
        <taxon>Actinomycetota</taxon>
        <taxon>Actinomycetes</taxon>
        <taxon>Kitasatosporales</taxon>
        <taxon>Streptomycetaceae</taxon>
        <taxon>Streptomyces</taxon>
    </lineage>
</organism>
<dbReference type="EMBL" id="BMVN01000005">
    <property type="protein sequence ID" value="GHA14465.1"/>
    <property type="molecule type" value="Genomic_DNA"/>
</dbReference>
<dbReference type="Proteomes" id="UP000653644">
    <property type="component" value="Unassembled WGS sequence"/>
</dbReference>
<name>A0ABQ3CH04_9ACTN</name>
<evidence type="ECO:0000313" key="2">
    <source>
        <dbReference type="Proteomes" id="UP000653644"/>
    </source>
</evidence>
<sequence length="56" mass="5927">MPRLAAAADGTVTAGWVQGDGGWEYEAMPPTLAPGATAWSAPQRLRSFSNGFIDQF</sequence>
<reference evidence="2" key="1">
    <citation type="journal article" date="2019" name="Int. J. Syst. Evol. Microbiol.">
        <title>The Global Catalogue of Microorganisms (GCM) 10K type strain sequencing project: providing services to taxonomists for standard genome sequencing and annotation.</title>
        <authorList>
            <consortium name="The Broad Institute Genomics Platform"/>
            <consortium name="The Broad Institute Genome Sequencing Center for Infectious Disease"/>
            <person name="Wu L."/>
            <person name="Ma J."/>
        </authorList>
    </citation>
    <scope>NUCLEOTIDE SEQUENCE [LARGE SCALE GENOMIC DNA]</scope>
    <source>
        <strain evidence="2">JCM 4733</strain>
    </source>
</reference>
<dbReference type="RefSeq" id="WP_189884210.1">
    <property type="nucleotide sequence ID" value="NZ_BMVN01000005.1"/>
</dbReference>
<comment type="caution">
    <text evidence="1">The sequence shown here is derived from an EMBL/GenBank/DDBJ whole genome shotgun (WGS) entry which is preliminary data.</text>
</comment>
<proteinExistence type="predicted"/>
<protein>
    <submittedName>
        <fullName evidence="1">Uncharacterized protein</fullName>
    </submittedName>
</protein>
<evidence type="ECO:0000313" key="1">
    <source>
        <dbReference type="EMBL" id="GHA14465.1"/>
    </source>
</evidence>
<accession>A0ABQ3CH04</accession>
<gene>
    <name evidence="1" type="ORF">GCM10010345_18770</name>
</gene>
<keyword evidence="2" id="KW-1185">Reference proteome</keyword>